<dbReference type="AlphaFoldDB" id="A0AAW0J159"/>
<comment type="similarity">
    <text evidence="1">Belongs to the chaperonin (HSP60) family.</text>
</comment>
<dbReference type="InterPro" id="IPR001844">
    <property type="entry name" value="Cpn60/GroEL"/>
</dbReference>
<protein>
    <submittedName>
        <fullName evidence="3">Uncharacterized protein</fullName>
    </submittedName>
</protein>
<keyword evidence="4" id="KW-1185">Reference proteome</keyword>
<dbReference type="GO" id="GO:0042026">
    <property type="term" value="P:protein refolding"/>
    <property type="evidence" value="ECO:0007669"/>
    <property type="project" value="InterPro"/>
</dbReference>
<evidence type="ECO:0000313" key="3">
    <source>
        <dbReference type="EMBL" id="KAK7820306.1"/>
    </source>
</evidence>
<proteinExistence type="inferred from homology"/>
<name>A0AAW0J159_MYOGA</name>
<evidence type="ECO:0000256" key="2">
    <source>
        <dbReference type="ARBA" id="ARBA00023186"/>
    </source>
</evidence>
<sequence>EGSEKIRKEANPVEIRRGMMLTVDDLIAKLKKKSKSVTFLEEMAQSVEPAPEIVCAHQQPLVITAQDVDGESLSTPILTRLNIGPQSKLHGLVTIRRTSLNRAITTMLDTSSDYEKGEVNKWLAERSDRTVGKGGGASDAKANEKKARVIFEEGIAPGAGCTPLQCIPALASLKPANEDPKVSTEIIKGAFKISATIIVNNNNNQRVVDS</sequence>
<dbReference type="InterPro" id="IPR027413">
    <property type="entry name" value="GROEL-like_equatorial_sf"/>
</dbReference>
<reference evidence="3 4" key="1">
    <citation type="journal article" date="2023" name="bioRxiv">
        <title>Conserved and derived expression patterns and positive selection on dental genes reveal complex evolutionary context of ever-growing rodent molars.</title>
        <authorList>
            <person name="Calamari Z.T."/>
            <person name="Song A."/>
            <person name="Cohen E."/>
            <person name="Akter M."/>
            <person name="Roy R.D."/>
            <person name="Hallikas O."/>
            <person name="Christensen M.M."/>
            <person name="Li P."/>
            <person name="Marangoni P."/>
            <person name="Jernvall J."/>
            <person name="Klein O.D."/>
        </authorList>
    </citation>
    <scope>NUCLEOTIDE SEQUENCE [LARGE SCALE GENOMIC DNA]</scope>
    <source>
        <strain evidence="3">V071</strain>
    </source>
</reference>
<feature type="non-terminal residue" evidence="3">
    <location>
        <position position="1"/>
    </location>
</feature>
<dbReference type="SUPFAM" id="SSF48592">
    <property type="entry name" value="GroEL equatorial domain-like"/>
    <property type="match status" value="1"/>
</dbReference>
<evidence type="ECO:0000256" key="1">
    <source>
        <dbReference type="ARBA" id="ARBA00006607"/>
    </source>
</evidence>
<evidence type="ECO:0000313" key="4">
    <source>
        <dbReference type="Proteomes" id="UP001488838"/>
    </source>
</evidence>
<keyword evidence="2" id="KW-0143">Chaperone</keyword>
<dbReference type="GO" id="GO:0140662">
    <property type="term" value="F:ATP-dependent protein folding chaperone"/>
    <property type="evidence" value="ECO:0007669"/>
    <property type="project" value="InterPro"/>
</dbReference>
<dbReference type="Gene3D" id="1.10.560.10">
    <property type="entry name" value="GroEL-like equatorial domain"/>
    <property type="match status" value="1"/>
</dbReference>
<dbReference type="PANTHER" id="PTHR45633">
    <property type="entry name" value="60 KDA HEAT SHOCK PROTEIN, MITOCHONDRIAL"/>
    <property type="match status" value="1"/>
</dbReference>
<dbReference type="EMBL" id="JBBHLL010000073">
    <property type="protein sequence ID" value="KAK7820306.1"/>
    <property type="molecule type" value="Genomic_DNA"/>
</dbReference>
<organism evidence="3 4">
    <name type="scientific">Myodes glareolus</name>
    <name type="common">Bank vole</name>
    <name type="synonym">Clethrionomys glareolus</name>
    <dbReference type="NCBI Taxonomy" id="447135"/>
    <lineage>
        <taxon>Eukaryota</taxon>
        <taxon>Metazoa</taxon>
        <taxon>Chordata</taxon>
        <taxon>Craniata</taxon>
        <taxon>Vertebrata</taxon>
        <taxon>Euteleostomi</taxon>
        <taxon>Mammalia</taxon>
        <taxon>Eutheria</taxon>
        <taxon>Euarchontoglires</taxon>
        <taxon>Glires</taxon>
        <taxon>Rodentia</taxon>
        <taxon>Myomorpha</taxon>
        <taxon>Muroidea</taxon>
        <taxon>Cricetidae</taxon>
        <taxon>Arvicolinae</taxon>
        <taxon>Myodes</taxon>
    </lineage>
</organism>
<comment type="caution">
    <text evidence="3">The sequence shown here is derived from an EMBL/GenBank/DDBJ whole genome shotgun (WGS) entry which is preliminary data.</text>
</comment>
<dbReference type="Proteomes" id="UP001488838">
    <property type="component" value="Unassembled WGS sequence"/>
</dbReference>
<accession>A0AAW0J159</accession>
<gene>
    <name evidence="3" type="ORF">U0070_007512</name>
</gene>